<evidence type="ECO:0000256" key="1">
    <source>
        <dbReference type="ARBA" id="ARBA00004635"/>
    </source>
</evidence>
<evidence type="ECO:0000256" key="5">
    <source>
        <dbReference type="ARBA" id="ARBA00023136"/>
    </source>
</evidence>
<dbReference type="AlphaFoldDB" id="A0A942UVB7"/>
<keyword evidence="3" id="KW-0309">Germination</keyword>
<evidence type="ECO:0000259" key="8">
    <source>
        <dbReference type="Pfam" id="PF05504"/>
    </source>
</evidence>
<dbReference type="NCBIfam" id="TIGR02887">
    <property type="entry name" value="spore_ger_x_C"/>
    <property type="match status" value="1"/>
</dbReference>
<dbReference type="Pfam" id="PF25198">
    <property type="entry name" value="Spore_GerAC_N"/>
    <property type="match status" value="1"/>
</dbReference>
<dbReference type="InterPro" id="IPR046953">
    <property type="entry name" value="Spore_GerAC-like_C"/>
</dbReference>
<dbReference type="PANTHER" id="PTHR35789">
    <property type="entry name" value="SPORE GERMINATION PROTEIN B3"/>
    <property type="match status" value="1"/>
</dbReference>
<dbReference type="Proteomes" id="UP000724672">
    <property type="component" value="Unassembled WGS sequence"/>
</dbReference>
<evidence type="ECO:0000313" key="10">
    <source>
        <dbReference type="EMBL" id="MBS4539263.1"/>
    </source>
</evidence>
<dbReference type="InterPro" id="IPR038501">
    <property type="entry name" value="Spore_GerAC_C_sf"/>
</dbReference>
<dbReference type="InterPro" id="IPR057336">
    <property type="entry name" value="GerAC_N"/>
</dbReference>
<comment type="similarity">
    <text evidence="2">Belongs to the GerABKC lipoprotein family.</text>
</comment>
<protein>
    <submittedName>
        <fullName evidence="10">Ger(X)C family spore germination protein</fullName>
    </submittedName>
</protein>
<accession>A0A942UVB7</accession>
<dbReference type="GO" id="GO:0016020">
    <property type="term" value="C:membrane"/>
    <property type="evidence" value="ECO:0007669"/>
    <property type="project" value="UniProtKB-SubCell"/>
</dbReference>
<comment type="caution">
    <text evidence="10">The sequence shown here is derived from an EMBL/GenBank/DDBJ whole genome shotgun (WGS) entry which is preliminary data.</text>
</comment>
<evidence type="ECO:0000256" key="2">
    <source>
        <dbReference type="ARBA" id="ARBA00007886"/>
    </source>
</evidence>
<feature type="domain" description="Spore germination protein N-terminal" evidence="9">
    <location>
        <begin position="20"/>
        <end position="194"/>
    </location>
</feature>
<dbReference type="Pfam" id="PF05504">
    <property type="entry name" value="Spore_GerAC"/>
    <property type="match status" value="1"/>
</dbReference>
<dbReference type="InterPro" id="IPR008844">
    <property type="entry name" value="Spore_GerAC-like"/>
</dbReference>
<dbReference type="EMBL" id="WSFT01000044">
    <property type="protein sequence ID" value="MBS4539263.1"/>
    <property type="molecule type" value="Genomic_DNA"/>
</dbReference>
<organism evidence="10 11">
    <name type="scientific">Anaeromonas frigoriresistens</name>
    <dbReference type="NCBI Taxonomy" id="2683708"/>
    <lineage>
        <taxon>Bacteria</taxon>
        <taxon>Bacillati</taxon>
        <taxon>Bacillota</taxon>
        <taxon>Tissierellia</taxon>
        <taxon>Tissierellales</taxon>
        <taxon>Thermohalobacteraceae</taxon>
        <taxon>Anaeromonas</taxon>
    </lineage>
</organism>
<keyword evidence="11" id="KW-1185">Reference proteome</keyword>
<keyword evidence="6" id="KW-0564">Palmitate</keyword>
<evidence type="ECO:0000313" key="11">
    <source>
        <dbReference type="Proteomes" id="UP000724672"/>
    </source>
</evidence>
<dbReference type="RefSeq" id="WP_203367184.1">
    <property type="nucleotide sequence ID" value="NZ_WSFT01000044.1"/>
</dbReference>
<evidence type="ECO:0000256" key="3">
    <source>
        <dbReference type="ARBA" id="ARBA00022544"/>
    </source>
</evidence>
<evidence type="ECO:0000259" key="9">
    <source>
        <dbReference type="Pfam" id="PF25198"/>
    </source>
</evidence>
<gene>
    <name evidence="10" type="ORF">GOQ27_12375</name>
</gene>
<sequence>MIKRIILLVIILLSITGCWDNKDITKQTLVVGMGIDKGQDKEYKVTLQLVKPSALQQNGKDKSEKPYLVISAEGDTIFEAIREHLKKTGRKAYFSHNRVIVICEDIAKKELSPLLDFIDRDPETRLSHQVLISKDMCAEDVLKLESDLEPLPAIEISQIMDNSETTSKLISATIFDILSRTGNKGFNSVIGVIQPNNNKVPSTIKELIDTKIQGGAVFKEDKLIAWLGPIETRALQFISGFNGDINSGLLIEPYPGDPKKRVSIELISLSTDLETKLIGEDLKLFINTKSKGVLAEQESGENLNTEENLLLLEQISEEKIKSELENIINIAQKEIKTDFLGISEQILRQEPKYWKKIESEWDEIFTKMDVTINVDFEINKTGLTSSPIISK</sequence>
<evidence type="ECO:0000256" key="6">
    <source>
        <dbReference type="ARBA" id="ARBA00023139"/>
    </source>
</evidence>
<dbReference type="GO" id="GO:0009847">
    <property type="term" value="P:spore germination"/>
    <property type="evidence" value="ECO:0007669"/>
    <property type="project" value="InterPro"/>
</dbReference>
<dbReference type="PANTHER" id="PTHR35789:SF1">
    <property type="entry name" value="SPORE GERMINATION PROTEIN B3"/>
    <property type="match status" value="1"/>
</dbReference>
<comment type="subcellular location">
    <subcellularLocation>
        <location evidence="1">Membrane</location>
        <topology evidence="1">Lipid-anchor</topology>
    </subcellularLocation>
</comment>
<name>A0A942UVB7_9FIRM</name>
<reference evidence="10" key="1">
    <citation type="submission" date="2019-12" db="EMBL/GenBank/DDBJ databases">
        <title>Clostridiaceae gen. nov. sp. nov., isolated from sediment in Xinjiang, China.</title>
        <authorList>
            <person name="Zhang R."/>
        </authorList>
    </citation>
    <scope>NUCLEOTIDE SEQUENCE</scope>
    <source>
        <strain evidence="10">D2Q-11</strain>
    </source>
</reference>
<keyword evidence="5" id="KW-0472">Membrane</keyword>
<dbReference type="PROSITE" id="PS51257">
    <property type="entry name" value="PROKAR_LIPOPROTEIN"/>
    <property type="match status" value="1"/>
</dbReference>
<evidence type="ECO:0000256" key="4">
    <source>
        <dbReference type="ARBA" id="ARBA00022729"/>
    </source>
</evidence>
<keyword evidence="7" id="KW-0449">Lipoprotein</keyword>
<keyword evidence="4" id="KW-0732">Signal</keyword>
<dbReference type="Gene3D" id="3.30.300.210">
    <property type="entry name" value="Nutrient germinant receptor protein C, domain 3"/>
    <property type="match status" value="1"/>
</dbReference>
<proteinExistence type="inferred from homology"/>
<evidence type="ECO:0000256" key="7">
    <source>
        <dbReference type="ARBA" id="ARBA00023288"/>
    </source>
</evidence>
<dbReference type="Gene3D" id="6.20.190.10">
    <property type="entry name" value="Nutrient germinant receptor protein C, domain 1"/>
    <property type="match status" value="1"/>
</dbReference>
<feature type="domain" description="Spore germination GerAC-like C-terminal" evidence="8">
    <location>
        <begin position="213"/>
        <end position="382"/>
    </location>
</feature>